<reference evidence="2 3" key="1">
    <citation type="submission" date="2022-01" db="EMBL/GenBank/DDBJ databases">
        <authorList>
            <person name="Xiong W."/>
            <person name="Schranz E."/>
        </authorList>
    </citation>
    <scope>NUCLEOTIDE SEQUENCE [LARGE SCALE GENOMIC DNA]</scope>
</reference>
<dbReference type="Proteomes" id="UP001157418">
    <property type="component" value="Unassembled WGS sequence"/>
</dbReference>
<feature type="region of interest" description="Disordered" evidence="1">
    <location>
        <begin position="304"/>
        <end position="339"/>
    </location>
</feature>
<dbReference type="EMBL" id="CAKMRJ010001112">
    <property type="protein sequence ID" value="CAH1423580.1"/>
    <property type="molecule type" value="Genomic_DNA"/>
</dbReference>
<name>A0AAU9MA34_9ASTR</name>
<sequence length="517" mass="58800">MVVDVYLGGRKDYHRMNFAFVRFFDLIDAKALEDSLQGIKCRDMILQVNISKHRRKKTNLPPRTQSHRTSRHAGPQPIPPQTFGERDTRTFAQVITGNRNKHSHTPEIPIELESNTQMSLWLGKSVLIGEACSFDHISNLHASILASEGTKYLWGLNIAIRFGCSVDAKEYLEDRNRWKDWIKWLIANRFGKVINPFDNINNRRDYSMGKVDVLTSKRRWINEQITIKPDGRTYQIGVVEYTDDWSPFKLVPFDKLEEDSEDESDDDEGVLDTWMQEEDNKEEEGEFRSEDQPVINKTAPIFTDSIINPEPPMTEENNGEEVGEPRVPNSVGSSIKANTNINDPRMEEVVAVYVPQNFIIPLHMCVDLGNKMGEFNSFDTSQEPVHIKTKNVIPKFGDSQNETVQKSNSHLDSNSDRPKVKKRKRDKHGAWSLSITFFTDSLAPHQPVQSIINPIPSHLDRNGKPNYAANEVHLDDSNSCKRLQTTKIGAEIGFQISSDNLITANIVGEIGVQACVQ</sequence>
<accession>A0AAU9MA34</accession>
<protein>
    <recommendedName>
        <fullName evidence="4">RRM domain-containing protein</fullName>
    </recommendedName>
</protein>
<feature type="compositionally biased region" description="Polar residues" evidence="1">
    <location>
        <begin position="398"/>
        <end position="412"/>
    </location>
</feature>
<feature type="compositionally biased region" description="Polar residues" evidence="1">
    <location>
        <begin position="330"/>
        <end position="339"/>
    </location>
</feature>
<dbReference type="InterPro" id="IPR035979">
    <property type="entry name" value="RBD_domain_sf"/>
</dbReference>
<evidence type="ECO:0000256" key="1">
    <source>
        <dbReference type="SAM" id="MobiDB-lite"/>
    </source>
</evidence>
<dbReference type="SUPFAM" id="SSF54928">
    <property type="entry name" value="RNA-binding domain, RBD"/>
    <property type="match status" value="1"/>
</dbReference>
<dbReference type="GO" id="GO:0003676">
    <property type="term" value="F:nucleic acid binding"/>
    <property type="evidence" value="ECO:0007669"/>
    <property type="project" value="InterPro"/>
</dbReference>
<proteinExistence type="predicted"/>
<organism evidence="2 3">
    <name type="scientific">Lactuca virosa</name>
    <dbReference type="NCBI Taxonomy" id="75947"/>
    <lineage>
        <taxon>Eukaryota</taxon>
        <taxon>Viridiplantae</taxon>
        <taxon>Streptophyta</taxon>
        <taxon>Embryophyta</taxon>
        <taxon>Tracheophyta</taxon>
        <taxon>Spermatophyta</taxon>
        <taxon>Magnoliopsida</taxon>
        <taxon>eudicotyledons</taxon>
        <taxon>Gunneridae</taxon>
        <taxon>Pentapetalae</taxon>
        <taxon>asterids</taxon>
        <taxon>campanulids</taxon>
        <taxon>Asterales</taxon>
        <taxon>Asteraceae</taxon>
        <taxon>Cichorioideae</taxon>
        <taxon>Cichorieae</taxon>
        <taxon>Lactucinae</taxon>
        <taxon>Lactuca</taxon>
    </lineage>
</organism>
<feature type="region of interest" description="Disordered" evidence="1">
    <location>
        <begin position="52"/>
        <end position="84"/>
    </location>
</feature>
<comment type="caution">
    <text evidence="2">The sequence shown here is derived from an EMBL/GenBank/DDBJ whole genome shotgun (WGS) entry which is preliminary data.</text>
</comment>
<evidence type="ECO:0000313" key="3">
    <source>
        <dbReference type="Proteomes" id="UP001157418"/>
    </source>
</evidence>
<evidence type="ECO:0000313" key="2">
    <source>
        <dbReference type="EMBL" id="CAH1423580.1"/>
    </source>
</evidence>
<feature type="region of interest" description="Disordered" evidence="1">
    <location>
        <begin position="394"/>
        <end position="427"/>
    </location>
</feature>
<dbReference type="AlphaFoldDB" id="A0AAU9MA34"/>
<keyword evidence="3" id="KW-1185">Reference proteome</keyword>
<gene>
    <name evidence="2" type="ORF">LVIROSA_LOCUS10854</name>
</gene>
<evidence type="ECO:0008006" key="4">
    <source>
        <dbReference type="Google" id="ProtNLM"/>
    </source>
</evidence>